<keyword evidence="4" id="KW-1185">Reference proteome</keyword>
<dbReference type="AlphaFoldDB" id="A0A7Y6TX90"/>
<dbReference type="InterPro" id="IPR018764">
    <property type="entry name" value="RskA_C"/>
</dbReference>
<dbReference type="GO" id="GO:0005886">
    <property type="term" value="C:plasma membrane"/>
    <property type="evidence" value="ECO:0007669"/>
    <property type="project" value="InterPro"/>
</dbReference>
<reference evidence="3 4" key="1">
    <citation type="submission" date="2020-06" db="EMBL/GenBank/DDBJ databases">
        <title>Schlegella sp. ID0723 isolated from air conditioner.</title>
        <authorList>
            <person name="Kim D.Y."/>
            <person name="Kim D.-U."/>
        </authorList>
    </citation>
    <scope>NUCLEOTIDE SEQUENCE [LARGE SCALE GENOMIC DNA]</scope>
    <source>
        <strain evidence="3 4">ID0723</strain>
    </source>
</reference>
<protein>
    <submittedName>
        <fullName evidence="3">Anti-sigma factor</fullName>
    </submittedName>
</protein>
<organism evidence="3 4">
    <name type="scientific">Piscinibacter koreensis</name>
    <dbReference type="NCBI Taxonomy" id="2742824"/>
    <lineage>
        <taxon>Bacteria</taxon>
        <taxon>Pseudomonadati</taxon>
        <taxon>Pseudomonadota</taxon>
        <taxon>Betaproteobacteria</taxon>
        <taxon>Burkholderiales</taxon>
        <taxon>Sphaerotilaceae</taxon>
        <taxon>Piscinibacter</taxon>
    </lineage>
</organism>
<gene>
    <name evidence="3" type="ORF">HQN59_13635</name>
</gene>
<evidence type="ECO:0000256" key="1">
    <source>
        <dbReference type="SAM" id="Phobius"/>
    </source>
</evidence>
<dbReference type="RefSeq" id="WP_176069662.1">
    <property type="nucleotide sequence ID" value="NZ_JABWMJ010000006.1"/>
</dbReference>
<evidence type="ECO:0000313" key="3">
    <source>
        <dbReference type="EMBL" id="NUZ06801.1"/>
    </source>
</evidence>
<feature type="transmembrane region" description="Helical" evidence="1">
    <location>
        <begin position="94"/>
        <end position="114"/>
    </location>
</feature>
<dbReference type="InterPro" id="IPR051474">
    <property type="entry name" value="Anti-sigma-K/W_factor"/>
</dbReference>
<name>A0A7Y6TX90_9BURK</name>
<keyword evidence="1" id="KW-0472">Membrane</keyword>
<dbReference type="EMBL" id="JABWMJ010000006">
    <property type="protein sequence ID" value="NUZ06801.1"/>
    <property type="molecule type" value="Genomic_DNA"/>
</dbReference>
<dbReference type="PANTHER" id="PTHR37461:SF1">
    <property type="entry name" value="ANTI-SIGMA-K FACTOR RSKA"/>
    <property type="match status" value="1"/>
</dbReference>
<keyword evidence="1" id="KW-0812">Transmembrane</keyword>
<feature type="domain" description="Anti-sigma K factor RskA C-terminal" evidence="2">
    <location>
        <begin position="100"/>
        <end position="225"/>
    </location>
</feature>
<sequence length="233" mass="24080">MDYSRFARADALAAEYVLGTLRGGARRRFEALLPSHPALRDAALRWRERLLPLSAALPPVEPSPAVWQRISERIDRESRPGLAPARGVFARLGFWRGAAGLASVLAVALAALLANPRALPPPVVVVLARTDAPAPGIPPAAVIASISGDRATLVTRALLPVTLAPDRSLELWAVPASGAPRSLGLMPPGSGVLALRGDALAGSRTLAITVEPAGGSPSGAPTGPIVYAGEFTL</sequence>
<accession>A0A7Y6TX90</accession>
<evidence type="ECO:0000313" key="4">
    <source>
        <dbReference type="Proteomes" id="UP000529637"/>
    </source>
</evidence>
<keyword evidence="1" id="KW-1133">Transmembrane helix</keyword>
<comment type="caution">
    <text evidence="3">The sequence shown here is derived from an EMBL/GenBank/DDBJ whole genome shotgun (WGS) entry which is preliminary data.</text>
</comment>
<dbReference type="Pfam" id="PF10099">
    <property type="entry name" value="RskA_C"/>
    <property type="match status" value="1"/>
</dbReference>
<proteinExistence type="predicted"/>
<evidence type="ECO:0000259" key="2">
    <source>
        <dbReference type="Pfam" id="PF10099"/>
    </source>
</evidence>
<dbReference type="GO" id="GO:0006417">
    <property type="term" value="P:regulation of translation"/>
    <property type="evidence" value="ECO:0007669"/>
    <property type="project" value="TreeGrafter"/>
</dbReference>
<dbReference type="Proteomes" id="UP000529637">
    <property type="component" value="Unassembled WGS sequence"/>
</dbReference>
<dbReference type="PANTHER" id="PTHR37461">
    <property type="entry name" value="ANTI-SIGMA-K FACTOR RSKA"/>
    <property type="match status" value="1"/>
</dbReference>
<dbReference type="GO" id="GO:0016989">
    <property type="term" value="F:sigma factor antagonist activity"/>
    <property type="evidence" value="ECO:0007669"/>
    <property type="project" value="TreeGrafter"/>
</dbReference>